<evidence type="ECO:0000313" key="1">
    <source>
        <dbReference type="EMBL" id="WOH11452.1"/>
    </source>
</evidence>
<dbReference type="Gramene" id="KZM80494">
    <property type="protein sequence ID" value="KZM80494"/>
    <property type="gene ID" value="DCAR_032242"/>
</dbReference>
<dbReference type="Gene3D" id="3.30.420.10">
    <property type="entry name" value="Ribonuclease H-like superfamily/Ribonuclease H"/>
    <property type="match status" value="1"/>
</dbReference>
<reference evidence="1" key="1">
    <citation type="journal article" date="2016" name="Nat. Genet.">
        <title>A high-quality carrot genome assembly provides new insights into carotenoid accumulation and asterid genome evolution.</title>
        <authorList>
            <person name="Iorizzo M."/>
            <person name="Ellison S."/>
            <person name="Senalik D."/>
            <person name="Zeng P."/>
            <person name="Satapoomin P."/>
            <person name="Huang J."/>
            <person name="Bowman M."/>
            <person name="Iovene M."/>
            <person name="Sanseverino W."/>
            <person name="Cavagnaro P."/>
            <person name="Yildiz M."/>
            <person name="Macko-Podgorni A."/>
            <person name="Moranska E."/>
            <person name="Grzebelus E."/>
            <person name="Grzebelus D."/>
            <person name="Ashrafi H."/>
            <person name="Zheng Z."/>
            <person name="Cheng S."/>
            <person name="Spooner D."/>
            <person name="Van Deynze A."/>
            <person name="Simon P."/>
        </authorList>
    </citation>
    <scope>NUCLEOTIDE SEQUENCE</scope>
    <source>
        <tissue evidence="1">Leaf</tissue>
    </source>
</reference>
<reference evidence="1" key="2">
    <citation type="submission" date="2022-03" db="EMBL/GenBank/DDBJ databases">
        <title>Draft title - Genomic analysis of global carrot germplasm unveils the trajectory of domestication and the origin of high carotenoid orange carrot.</title>
        <authorList>
            <person name="Iorizzo M."/>
            <person name="Ellison S."/>
            <person name="Senalik D."/>
            <person name="Macko-Podgorni A."/>
            <person name="Grzebelus D."/>
            <person name="Bostan H."/>
            <person name="Rolling W."/>
            <person name="Curaba J."/>
            <person name="Simon P."/>
        </authorList>
    </citation>
    <scope>NUCLEOTIDE SEQUENCE</scope>
    <source>
        <tissue evidence="1">Leaf</tissue>
    </source>
</reference>
<accession>A0A175YA88</accession>
<organism evidence="1 2">
    <name type="scientific">Daucus carota subsp. sativus</name>
    <name type="common">Carrot</name>
    <dbReference type="NCBI Taxonomy" id="79200"/>
    <lineage>
        <taxon>Eukaryota</taxon>
        <taxon>Viridiplantae</taxon>
        <taxon>Streptophyta</taxon>
        <taxon>Embryophyta</taxon>
        <taxon>Tracheophyta</taxon>
        <taxon>Spermatophyta</taxon>
        <taxon>Magnoliopsida</taxon>
        <taxon>eudicotyledons</taxon>
        <taxon>Gunneridae</taxon>
        <taxon>Pentapetalae</taxon>
        <taxon>asterids</taxon>
        <taxon>campanulids</taxon>
        <taxon>Apiales</taxon>
        <taxon>Apiaceae</taxon>
        <taxon>Apioideae</taxon>
        <taxon>Scandiceae</taxon>
        <taxon>Daucinae</taxon>
        <taxon>Daucus</taxon>
        <taxon>Daucus sect. Daucus</taxon>
    </lineage>
</organism>
<dbReference type="EMBL" id="CP093350">
    <property type="protein sequence ID" value="WOH11452.1"/>
    <property type="molecule type" value="Genomic_DNA"/>
</dbReference>
<proteinExistence type="predicted"/>
<dbReference type="GO" id="GO:0003676">
    <property type="term" value="F:nucleic acid binding"/>
    <property type="evidence" value="ECO:0007669"/>
    <property type="project" value="InterPro"/>
</dbReference>
<name>A0A175YA88_DAUCS</name>
<gene>
    <name evidence="1" type="ORF">DCAR_0830939</name>
</gene>
<dbReference type="InterPro" id="IPR036397">
    <property type="entry name" value="RNaseH_sf"/>
</dbReference>
<dbReference type="Proteomes" id="UP000077755">
    <property type="component" value="Chromosome 8"/>
</dbReference>
<sequence>MVKSWVWPLKGFIKVNVHAFTLDHPMPNGNDSGIEIVLRNRKGTIIKMYSGTIMDLTKHGNELWAMLIELKGAFLENEHMVELESDNKDAIKEWEEWKWYSDPNHENVIQQLNQRKSDPNLTLVGEFEAMSEDEYEDWLWEGEEVEEGNNVEVMDVSDDDTEEMNMLLDGVGQPGSGIATEEVTVLLVHNPC</sequence>
<keyword evidence="2" id="KW-1185">Reference proteome</keyword>
<dbReference type="AlphaFoldDB" id="A0A175YA88"/>
<evidence type="ECO:0000313" key="2">
    <source>
        <dbReference type="Proteomes" id="UP000077755"/>
    </source>
</evidence>
<protein>
    <submittedName>
        <fullName evidence="1">Uncharacterized protein</fullName>
    </submittedName>
</protein>